<dbReference type="InterPro" id="IPR050834">
    <property type="entry name" value="Glycosyltransf_2"/>
</dbReference>
<dbReference type="Gene3D" id="3.90.550.10">
    <property type="entry name" value="Spore Coat Polysaccharide Biosynthesis Protein SpsA, Chain A"/>
    <property type="match status" value="1"/>
</dbReference>
<dbReference type="RefSeq" id="WP_229811072.1">
    <property type="nucleotide sequence ID" value="NZ_BMQJ01000003.1"/>
</dbReference>
<dbReference type="InterPro" id="IPR001173">
    <property type="entry name" value="Glyco_trans_2-like"/>
</dbReference>
<evidence type="ECO:0000313" key="4">
    <source>
        <dbReference type="Proteomes" id="UP000611554"/>
    </source>
</evidence>
<keyword evidence="4" id="KW-1185">Reference proteome</keyword>
<reference evidence="4" key="1">
    <citation type="journal article" date="2019" name="Int. J. Syst. Evol. Microbiol.">
        <title>The Global Catalogue of Microorganisms (GCM) 10K type strain sequencing project: providing services to taxonomists for standard genome sequencing and annotation.</title>
        <authorList>
            <consortium name="The Broad Institute Genomics Platform"/>
            <consortium name="The Broad Institute Genome Sequencing Center for Infectious Disease"/>
            <person name="Wu L."/>
            <person name="Ma J."/>
        </authorList>
    </citation>
    <scope>NUCLEOTIDE SEQUENCE [LARGE SCALE GENOMIC DNA]</scope>
    <source>
        <strain evidence="4">JCM 3115</strain>
    </source>
</reference>
<dbReference type="InterPro" id="IPR029044">
    <property type="entry name" value="Nucleotide-diphossugar_trans"/>
</dbReference>
<proteinExistence type="predicted"/>
<name>A0ABQ2QQP6_9ACTN</name>
<dbReference type="PANTHER" id="PTHR43685:SF2">
    <property type="entry name" value="GLYCOSYLTRANSFERASE 2-LIKE DOMAIN-CONTAINING PROTEIN"/>
    <property type="match status" value="1"/>
</dbReference>
<comment type="caution">
    <text evidence="3">The sequence shown here is derived from an EMBL/GenBank/DDBJ whole genome shotgun (WGS) entry which is preliminary data.</text>
</comment>
<sequence length="416" mass="43419">MPVQPSPSPDVPESPVPDTAETGPAEADPAETGPAETGPATPEGFKRAADGPVAELVWDGRRWAADGEPLGERPSAAEVARLRPLRGLAVRWPAEPVPAGTVTGLAAAGVPLHAAASPGWVEPGLARLLAAWTPGDDPGGPRSVSALRREEHSVRLRRHALRGPAAGTAGAAGARTGAGAGAGAGTAPKVSVVMSSMRPHHLGQALTQIARQRGVEVEVLLALHGVPAGHEAVRRALAACEASVTVVEVAADVPFGTALNTAALRAGGDYVAKWDDDDWYGPEHLADLLMARSYSGADIVGTAAEFFYLEPLDATVRRTDYTGEIWSDHVAGGTILLARDRFTETGGFPALPSGVDAAFLKAAHAAGARVYRTHGLGYVLRRSVRAQHTWRLPLAHFLRVASSQWRGFRPSLLLEA</sequence>
<dbReference type="SUPFAM" id="SSF53448">
    <property type="entry name" value="Nucleotide-diphospho-sugar transferases"/>
    <property type="match status" value="1"/>
</dbReference>
<protein>
    <recommendedName>
        <fullName evidence="2">Glycosyltransferase 2-like domain-containing protein</fullName>
    </recommendedName>
</protein>
<dbReference type="PANTHER" id="PTHR43685">
    <property type="entry name" value="GLYCOSYLTRANSFERASE"/>
    <property type="match status" value="1"/>
</dbReference>
<evidence type="ECO:0000313" key="3">
    <source>
        <dbReference type="EMBL" id="GGP88285.1"/>
    </source>
</evidence>
<feature type="compositionally biased region" description="Pro residues" evidence="1">
    <location>
        <begin position="1"/>
        <end position="15"/>
    </location>
</feature>
<feature type="region of interest" description="Disordered" evidence="1">
    <location>
        <begin position="1"/>
        <end position="50"/>
    </location>
</feature>
<dbReference type="EMBL" id="BMQJ01000003">
    <property type="protein sequence ID" value="GGP88285.1"/>
    <property type="molecule type" value="Genomic_DNA"/>
</dbReference>
<accession>A0ABQ2QQP6</accession>
<feature type="domain" description="Glycosyltransferase 2-like" evidence="2">
    <location>
        <begin position="199"/>
        <end position="307"/>
    </location>
</feature>
<dbReference type="Pfam" id="PF00535">
    <property type="entry name" value="Glycos_transf_2"/>
    <property type="match status" value="1"/>
</dbReference>
<evidence type="ECO:0000259" key="2">
    <source>
        <dbReference type="Pfam" id="PF00535"/>
    </source>
</evidence>
<dbReference type="CDD" id="cd00761">
    <property type="entry name" value="Glyco_tranf_GTA_type"/>
    <property type="match status" value="1"/>
</dbReference>
<feature type="region of interest" description="Disordered" evidence="1">
    <location>
        <begin position="161"/>
        <end position="185"/>
    </location>
</feature>
<gene>
    <name evidence="3" type="ORF">GCM10010140_17320</name>
</gene>
<dbReference type="Proteomes" id="UP000611554">
    <property type="component" value="Unassembled WGS sequence"/>
</dbReference>
<organism evidence="3 4">
    <name type="scientific">Streptosporangium pseudovulgare</name>
    <dbReference type="NCBI Taxonomy" id="35765"/>
    <lineage>
        <taxon>Bacteria</taxon>
        <taxon>Bacillati</taxon>
        <taxon>Actinomycetota</taxon>
        <taxon>Actinomycetes</taxon>
        <taxon>Streptosporangiales</taxon>
        <taxon>Streptosporangiaceae</taxon>
        <taxon>Streptosporangium</taxon>
    </lineage>
</organism>
<evidence type="ECO:0000256" key="1">
    <source>
        <dbReference type="SAM" id="MobiDB-lite"/>
    </source>
</evidence>
<feature type="compositionally biased region" description="Low complexity" evidence="1">
    <location>
        <begin position="162"/>
        <end position="175"/>
    </location>
</feature>